<evidence type="ECO:0000256" key="1">
    <source>
        <dbReference type="ARBA" id="ARBA00004651"/>
    </source>
</evidence>
<feature type="transmembrane region" description="Helical" evidence="7">
    <location>
        <begin position="150"/>
        <end position="166"/>
    </location>
</feature>
<accession>A0A1T3NU31</accession>
<dbReference type="GO" id="GO:0055085">
    <property type="term" value="P:transmembrane transport"/>
    <property type="evidence" value="ECO:0007669"/>
    <property type="project" value="InterPro"/>
</dbReference>
<feature type="transmembrane region" description="Helical" evidence="7">
    <location>
        <begin position="20"/>
        <end position="44"/>
    </location>
</feature>
<evidence type="ECO:0000313" key="10">
    <source>
        <dbReference type="Proteomes" id="UP000190037"/>
    </source>
</evidence>
<dbReference type="AlphaFoldDB" id="A0A1T3NU31"/>
<comment type="caution">
    <text evidence="9">The sequence shown here is derived from an EMBL/GenBank/DDBJ whole genome shotgun (WGS) entry which is preliminary data.</text>
</comment>
<feature type="transmembrane region" description="Helical" evidence="7">
    <location>
        <begin position="250"/>
        <end position="272"/>
    </location>
</feature>
<dbReference type="PANTHER" id="PTHR43386:SF25">
    <property type="entry name" value="PEPTIDE ABC TRANSPORTER PERMEASE PROTEIN"/>
    <property type="match status" value="1"/>
</dbReference>
<keyword evidence="4 7" id="KW-0812">Transmembrane</keyword>
<name>A0A1T3NU31_9ACTN</name>
<feature type="transmembrane region" description="Helical" evidence="7">
    <location>
        <begin position="88"/>
        <end position="111"/>
    </location>
</feature>
<feature type="transmembrane region" description="Helical" evidence="7">
    <location>
        <begin position="205"/>
        <end position="230"/>
    </location>
</feature>
<feature type="transmembrane region" description="Helical" evidence="7">
    <location>
        <begin position="123"/>
        <end position="144"/>
    </location>
</feature>
<protein>
    <submittedName>
        <fullName evidence="9">Peptide ABC transporter permease</fullName>
    </submittedName>
</protein>
<proteinExistence type="inferred from homology"/>
<dbReference type="RefSeq" id="WP_078974557.1">
    <property type="nucleotide sequence ID" value="NZ_MWQN01000001.1"/>
</dbReference>
<feature type="domain" description="ABC transmembrane type-1" evidence="8">
    <location>
        <begin position="84"/>
        <end position="273"/>
    </location>
</feature>
<sequence>MAQATIESVRPVRIRRRGRIGPGVACALAVLALFALIGLAPGLFTDTSPIETDPLAALQGPGAEHWFGTDQLGRDVFARVLHGARPSLLLGLGATVFALIGGTLWGLASALGGRVADQVGMRLADIMLSLPELLLALFVVTLLGRGTVDVMIAVAVAAMPGYARLVRAEALVVRRSGYVEAAAGLGLRRGVLIVRHVLPNAIGPLLVLGTVGFGTSLIYASGLSFLGLGAQPPSPEWGAMLSEGRGFLETAWWIGVFPGAAVTCAVIAVNVAGRHARARFAGGTAR</sequence>
<keyword evidence="3" id="KW-1003">Cell membrane</keyword>
<evidence type="ECO:0000256" key="4">
    <source>
        <dbReference type="ARBA" id="ARBA00022692"/>
    </source>
</evidence>
<dbReference type="Proteomes" id="UP000190037">
    <property type="component" value="Unassembled WGS sequence"/>
</dbReference>
<evidence type="ECO:0000256" key="2">
    <source>
        <dbReference type="ARBA" id="ARBA00022448"/>
    </source>
</evidence>
<evidence type="ECO:0000259" key="8">
    <source>
        <dbReference type="PROSITE" id="PS50928"/>
    </source>
</evidence>
<comment type="subcellular location">
    <subcellularLocation>
        <location evidence="1 7">Cell membrane</location>
        <topology evidence="1 7">Multi-pass membrane protein</topology>
    </subcellularLocation>
</comment>
<dbReference type="GO" id="GO:0005886">
    <property type="term" value="C:plasma membrane"/>
    <property type="evidence" value="ECO:0007669"/>
    <property type="project" value="UniProtKB-SubCell"/>
</dbReference>
<reference evidence="9 10" key="1">
    <citation type="submission" date="2017-03" db="EMBL/GenBank/DDBJ databases">
        <title>Draft genome sequence of Streptomyces scabrisporus NF3, endophyte isolated from Amphipterygium adstringens.</title>
        <authorList>
            <person name="Vazquez M."/>
            <person name="Ceapa C.D."/>
            <person name="Rodriguez Luna D."/>
            <person name="Sanchez Esquivel S."/>
        </authorList>
    </citation>
    <scope>NUCLEOTIDE SEQUENCE [LARGE SCALE GENOMIC DNA]</scope>
    <source>
        <strain evidence="9 10">NF3</strain>
    </source>
</reference>
<organism evidence="9 10">
    <name type="scientific">Embleya scabrispora</name>
    <dbReference type="NCBI Taxonomy" id="159449"/>
    <lineage>
        <taxon>Bacteria</taxon>
        <taxon>Bacillati</taxon>
        <taxon>Actinomycetota</taxon>
        <taxon>Actinomycetes</taxon>
        <taxon>Kitasatosporales</taxon>
        <taxon>Streptomycetaceae</taxon>
        <taxon>Embleya</taxon>
    </lineage>
</organism>
<evidence type="ECO:0000256" key="6">
    <source>
        <dbReference type="ARBA" id="ARBA00023136"/>
    </source>
</evidence>
<dbReference type="STRING" id="159449.B4N89_04470"/>
<keyword evidence="10" id="KW-1185">Reference proteome</keyword>
<evidence type="ECO:0000313" key="9">
    <source>
        <dbReference type="EMBL" id="OPC80296.1"/>
    </source>
</evidence>
<comment type="similarity">
    <text evidence="7">Belongs to the binding-protein-dependent transport system permease family.</text>
</comment>
<dbReference type="EMBL" id="MWQN01000001">
    <property type="protein sequence ID" value="OPC80296.1"/>
    <property type="molecule type" value="Genomic_DNA"/>
</dbReference>
<evidence type="ECO:0000256" key="3">
    <source>
        <dbReference type="ARBA" id="ARBA00022475"/>
    </source>
</evidence>
<dbReference type="InterPro" id="IPR050366">
    <property type="entry name" value="BP-dependent_transpt_permease"/>
</dbReference>
<dbReference type="Gene3D" id="1.10.3720.10">
    <property type="entry name" value="MetI-like"/>
    <property type="match status" value="1"/>
</dbReference>
<dbReference type="PANTHER" id="PTHR43386">
    <property type="entry name" value="OLIGOPEPTIDE TRANSPORT SYSTEM PERMEASE PROTEIN APPC"/>
    <property type="match status" value="1"/>
</dbReference>
<dbReference type="PROSITE" id="PS50928">
    <property type="entry name" value="ABC_TM1"/>
    <property type="match status" value="1"/>
</dbReference>
<dbReference type="InterPro" id="IPR035906">
    <property type="entry name" value="MetI-like_sf"/>
</dbReference>
<dbReference type="Pfam" id="PF00528">
    <property type="entry name" value="BPD_transp_1"/>
    <property type="match status" value="1"/>
</dbReference>
<evidence type="ECO:0000256" key="7">
    <source>
        <dbReference type="RuleBase" id="RU363032"/>
    </source>
</evidence>
<dbReference type="SUPFAM" id="SSF161098">
    <property type="entry name" value="MetI-like"/>
    <property type="match status" value="1"/>
</dbReference>
<gene>
    <name evidence="9" type="ORF">B4N89_04470</name>
</gene>
<dbReference type="InterPro" id="IPR000515">
    <property type="entry name" value="MetI-like"/>
</dbReference>
<keyword evidence="2 7" id="KW-0813">Transport</keyword>
<evidence type="ECO:0000256" key="5">
    <source>
        <dbReference type="ARBA" id="ARBA00022989"/>
    </source>
</evidence>
<dbReference type="OrthoDB" id="6637947at2"/>
<keyword evidence="5 7" id="KW-1133">Transmembrane helix</keyword>
<dbReference type="CDD" id="cd06261">
    <property type="entry name" value="TM_PBP2"/>
    <property type="match status" value="1"/>
</dbReference>
<keyword evidence="6 7" id="KW-0472">Membrane</keyword>